<evidence type="ECO:0000256" key="3">
    <source>
        <dbReference type="ARBA" id="ARBA00022741"/>
    </source>
</evidence>
<feature type="transmembrane region" description="Helical" evidence="7">
    <location>
        <begin position="858"/>
        <end position="875"/>
    </location>
</feature>
<evidence type="ECO:0000256" key="5">
    <source>
        <dbReference type="ARBA" id="ARBA00022989"/>
    </source>
</evidence>
<evidence type="ECO:0000259" key="8">
    <source>
        <dbReference type="PROSITE" id="PS50893"/>
    </source>
</evidence>
<dbReference type="AlphaFoldDB" id="A0AAV2BSI1"/>
<keyword evidence="3" id="KW-0547">Nucleotide-binding</keyword>
<dbReference type="InterPro" id="IPR056264">
    <property type="entry name" value="R2_ABCA1-4-like"/>
</dbReference>
<dbReference type="PROSITE" id="PS50893">
    <property type="entry name" value="ABC_TRANSPORTER_2"/>
    <property type="match status" value="2"/>
</dbReference>
<feature type="transmembrane region" description="Helical" evidence="7">
    <location>
        <begin position="717"/>
        <end position="738"/>
    </location>
</feature>
<dbReference type="Gene3D" id="3.40.50.300">
    <property type="entry name" value="P-loop containing nucleotide triphosphate hydrolases"/>
    <property type="match status" value="2"/>
</dbReference>
<dbReference type="EMBL" id="CAXIEN010000485">
    <property type="protein sequence ID" value="CAL1299122.1"/>
    <property type="molecule type" value="Genomic_DNA"/>
</dbReference>
<dbReference type="PANTHER" id="PTHR19229:SF250">
    <property type="entry name" value="ABC TRANSPORTER DOMAIN-CONTAINING PROTEIN-RELATED"/>
    <property type="match status" value="1"/>
</dbReference>
<feature type="transmembrane region" description="Helical" evidence="7">
    <location>
        <begin position="688"/>
        <end position="705"/>
    </location>
</feature>
<dbReference type="CDD" id="cd03263">
    <property type="entry name" value="ABC_subfamily_A"/>
    <property type="match status" value="1"/>
</dbReference>
<dbReference type="GO" id="GO:0005319">
    <property type="term" value="F:lipid transporter activity"/>
    <property type="evidence" value="ECO:0007669"/>
    <property type="project" value="TreeGrafter"/>
</dbReference>
<dbReference type="SUPFAM" id="SSF52540">
    <property type="entry name" value="P-loop containing nucleoside triphosphate hydrolases"/>
    <property type="match status" value="2"/>
</dbReference>
<evidence type="ECO:0000256" key="1">
    <source>
        <dbReference type="ARBA" id="ARBA00004141"/>
    </source>
</evidence>
<dbReference type="PANTHER" id="PTHR19229">
    <property type="entry name" value="ATP-BINDING CASSETTE TRANSPORTER SUBFAMILY A ABCA"/>
    <property type="match status" value="1"/>
</dbReference>
<proteinExistence type="predicted"/>
<keyword evidence="4" id="KW-0067">ATP-binding</keyword>
<feature type="transmembrane region" description="Helical" evidence="7">
    <location>
        <begin position="639"/>
        <end position="656"/>
    </location>
</feature>
<dbReference type="GO" id="GO:0005524">
    <property type="term" value="F:ATP binding"/>
    <property type="evidence" value="ECO:0007669"/>
    <property type="project" value="UniProtKB-KW"/>
</dbReference>
<comment type="subcellular location">
    <subcellularLocation>
        <location evidence="1">Membrane</location>
        <topology evidence="1">Multi-pass membrane protein</topology>
    </subcellularLocation>
</comment>
<gene>
    <name evidence="9" type="ORF">LARSCL_LOCUS21163</name>
</gene>
<dbReference type="Proteomes" id="UP001497382">
    <property type="component" value="Unassembled WGS sequence"/>
</dbReference>
<name>A0AAV2BSI1_9ARAC</name>
<comment type="caution">
    <text evidence="9">The sequence shown here is derived from an EMBL/GenBank/DDBJ whole genome shotgun (WGS) entry which is preliminary data.</text>
</comment>
<dbReference type="GO" id="GO:0016887">
    <property type="term" value="F:ATP hydrolysis activity"/>
    <property type="evidence" value="ECO:0007669"/>
    <property type="project" value="InterPro"/>
</dbReference>
<sequence>MKDVLFIFLGDTVFFFLLAWYIETMFPGKYLEGQSWYFPVTSLYWTGNKKPRTEVIQSFGMHELKPEYFEKEPYGVRPTIEFKHLTKIFRKGSKPAVKNLFLKAYRNQITVLLGHDGSGKTTAVSILLKKCHPTSGKAFIKGCNVSIESESRKIPRFLGFCPDYDICFDHLSVEENLYFYCKMKDFESEGLSSQIDHIMGLFDLELKRKSVVGNLTAGWKRKLSVGIALIGESEVIVIDNPTSHMDSYSRRIVWEALKAEKVFRTIFVTTSYMDEADAIGDRMGIIDKGELQCFGSTSFVKNLYDAGYHLIIEKDDSCKIAHVTNLIKSYIPGSKLQSSNGTLKYVLPLDKAPFLQFLFTELEDKKDSLKISNYFLSQITMEELFDRVSLKASAGSYVLPEFARESLYDVTGEDSLNLLFVKERNDGFVLILQQAVAIWKKKFLFSVRHILLFLSQILILPFIFIVSNTFTEDEIIPYYPLHLNLELLFNVSDKPIEVFYSVNPSNKQSRELSNAFASLFKNPYETYLLDSREETLNEHLLDIAEENPLEYHKNYFLAADFYYNGNSNLITAFYHNKALHSPPLSLLYVHNTILKYLTKDDAGFFFEVINHPLPMKNPEIAMVKKTDSLLPCFLIAQDLMFSISIAMASFIVPLVCERSRQFKKLQLLTGLSRFFYWILTFLYDFSTYIMACSLLILILNITGLYGCSQQQQLGRVILFLLIHGIAGLLFVYCCSCFAQSSSAGYIYVFLYHVLGLVIQFSLAILEHNISRNSYENMDYLFSFFLPSYAFVQGFLNLYKNWVNNQACNNERVLIACEQSGNFTGYFEFRCCKEKCGHNCYWWEENFFSWKSPGIGKHTVFPFVQIAIFITIIILFEHKIFSVLKLRFLDTFLMKKEPSEGETREPENSSSENSLRSNECLVVREVTKYFKTKCVLDNLMFSVSRGETFGLVGRKNAGKTTIMDIIMGNLLISHGQVYVNEKDNAKAQRKIGFCPERSALLGFLTGEETLLLFASLRGIPQPQILNCVYHLSKLLDLDHILKQMVKDYNSCAKRKLSVAISLLGTPPLIVLDEPTKKMDPTSCRCVWNALLQASNVGCTILLTTQRMDECETVCNRIGILANGVLVYTGNLTELKRKYEGYTLHVELMHKTLTRRAMTSRTSAEEAKIWIEDWFPEAILKADLPNSLYYYIPHRDIKWSMFFRTMEKAKRQNQIYHYLINRTSLEQMLFFATTISTVKEKMITEYLKERMK</sequence>
<feature type="transmembrane region" description="Helical" evidence="7">
    <location>
        <begin position="744"/>
        <end position="765"/>
    </location>
</feature>
<dbReference type="GO" id="GO:0016020">
    <property type="term" value="C:membrane"/>
    <property type="evidence" value="ECO:0007669"/>
    <property type="project" value="UniProtKB-SubCell"/>
</dbReference>
<evidence type="ECO:0000256" key="6">
    <source>
        <dbReference type="ARBA" id="ARBA00023136"/>
    </source>
</evidence>
<dbReference type="InterPro" id="IPR027417">
    <property type="entry name" value="P-loop_NTPase"/>
</dbReference>
<accession>A0AAV2BSI1</accession>
<feature type="domain" description="ABC transporter" evidence="8">
    <location>
        <begin position="920"/>
        <end position="1146"/>
    </location>
</feature>
<dbReference type="Pfam" id="PF23321">
    <property type="entry name" value="R1_ABCA1"/>
    <property type="match status" value="2"/>
</dbReference>
<keyword evidence="10" id="KW-1185">Reference proteome</keyword>
<evidence type="ECO:0000313" key="10">
    <source>
        <dbReference type="Proteomes" id="UP001497382"/>
    </source>
</evidence>
<dbReference type="SMART" id="SM00382">
    <property type="entry name" value="AAA"/>
    <property type="match status" value="2"/>
</dbReference>
<dbReference type="InterPro" id="IPR013525">
    <property type="entry name" value="ABC2_TM"/>
</dbReference>
<evidence type="ECO:0000256" key="4">
    <source>
        <dbReference type="ARBA" id="ARBA00022840"/>
    </source>
</evidence>
<feature type="domain" description="ABC transporter" evidence="8">
    <location>
        <begin position="80"/>
        <end position="313"/>
    </location>
</feature>
<dbReference type="Pfam" id="PF12698">
    <property type="entry name" value="ABC2_membrane_3"/>
    <property type="match status" value="1"/>
</dbReference>
<dbReference type="InterPro" id="IPR026082">
    <property type="entry name" value="ABCA"/>
</dbReference>
<dbReference type="GO" id="GO:0140359">
    <property type="term" value="F:ABC-type transporter activity"/>
    <property type="evidence" value="ECO:0007669"/>
    <property type="project" value="InterPro"/>
</dbReference>
<dbReference type="InterPro" id="IPR003439">
    <property type="entry name" value="ABC_transporter-like_ATP-bd"/>
</dbReference>
<dbReference type="Pfam" id="PF00005">
    <property type="entry name" value="ABC_tran"/>
    <property type="match status" value="2"/>
</dbReference>
<feature type="transmembrane region" description="Helical" evidence="7">
    <location>
        <begin position="777"/>
        <end position="795"/>
    </location>
</feature>
<feature type="transmembrane region" description="Helical" evidence="7">
    <location>
        <begin position="6"/>
        <end position="22"/>
    </location>
</feature>
<evidence type="ECO:0000313" key="9">
    <source>
        <dbReference type="EMBL" id="CAL1299122.1"/>
    </source>
</evidence>
<keyword evidence="2 7" id="KW-0812">Transmembrane</keyword>
<evidence type="ECO:0000256" key="2">
    <source>
        <dbReference type="ARBA" id="ARBA00022692"/>
    </source>
</evidence>
<keyword evidence="5 7" id="KW-1133">Transmembrane helix</keyword>
<dbReference type="InterPro" id="IPR003593">
    <property type="entry name" value="AAA+_ATPase"/>
</dbReference>
<organism evidence="9 10">
    <name type="scientific">Larinioides sclopetarius</name>
    <dbReference type="NCBI Taxonomy" id="280406"/>
    <lineage>
        <taxon>Eukaryota</taxon>
        <taxon>Metazoa</taxon>
        <taxon>Ecdysozoa</taxon>
        <taxon>Arthropoda</taxon>
        <taxon>Chelicerata</taxon>
        <taxon>Arachnida</taxon>
        <taxon>Araneae</taxon>
        <taxon>Araneomorphae</taxon>
        <taxon>Entelegynae</taxon>
        <taxon>Araneoidea</taxon>
        <taxon>Araneidae</taxon>
        <taxon>Larinioides</taxon>
    </lineage>
</organism>
<reference evidence="9 10" key="1">
    <citation type="submission" date="2024-04" db="EMBL/GenBank/DDBJ databases">
        <authorList>
            <person name="Rising A."/>
            <person name="Reimegard J."/>
            <person name="Sonavane S."/>
            <person name="Akerstrom W."/>
            <person name="Nylinder S."/>
            <person name="Hedman E."/>
            <person name="Kallberg Y."/>
        </authorList>
    </citation>
    <scope>NUCLEOTIDE SEQUENCE [LARGE SCALE GENOMIC DNA]</scope>
</reference>
<evidence type="ECO:0000256" key="7">
    <source>
        <dbReference type="SAM" id="Phobius"/>
    </source>
</evidence>
<protein>
    <recommendedName>
        <fullName evidence="8">ABC transporter domain-containing protein</fullName>
    </recommendedName>
</protein>
<keyword evidence="6 7" id="KW-0472">Membrane</keyword>